<dbReference type="InterPro" id="IPR032466">
    <property type="entry name" value="Metal_Hydrolase"/>
</dbReference>
<dbReference type="Pfam" id="PF07969">
    <property type="entry name" value="Amidohydro_3"/>
    <property type="match status" value="2"/>
</dbReference>
<feature type="domain" description="Amidohydrolase 3" evidence="1">
    <location>
        <begin position="55"/>
        <end position="150"/>
    </location>
</feature>
<evidence type="ECO:0000313" key="2">
    <source>
        <dbReference type="EMBL" id="MFD1861416.1"/>
    </source>
</evidence>
<evidence type="ECO:0000313" key="3">
    <source>
        <dbReference type="Proteomes" id="UP001597273"/>
    </source>
</evidence>
<comment type="caution">
    <text evidence="2">The sequence shown here is derived from an EMBL/GenBank/DDBJ whole genome shotgun (WGS) entry which is preliminary data.</text>
</comment>
<dbReference type="PANTHER" id="PTHR32027:SF9">
    <property type="entry name" value="BLL3847 PROTEIN"/>
    <property type="match status" value="1"/>
</dbReference>
<protein>
    <submittedName>
        <fullName evidence="2">Amidohydrolase family protein</fullName>
    </submittedName>
</protein>
<dbReference type="PANTHER" id="PTHR32027">
    <property type="entry name" value="CYTOSINE DEAMINASE"/>
    <property type="match status" value="1"/>
</dbReference>
<dbReference type="SUPFAM" id="SSF51556">
    <property type="entry name" value="Metallo-dependent hydrolases"/>
    <property type="match status" value="1"/>
</dbReference>
<sequence length="406" mass="44261">MKTSVWLKNVFLEAGLEPGGNGSVETRTALYDLKIEDGKISRIQPAGEPLEAGAKTMDAKGLLALPSFKEMHNHLDKTYLSLDWKACQPAVNLKQRLELEAAELNDLAETAEQRASAMIGLLQSKGATHIRTHVNIDPYIGLKNLEGIRSALEVHKDQLTYDIVAFPQHGLLNGGVPELMKEAMRSGATMVGGLDPAGIDRNIEKSLDAMMEMATEFDADVDIHLHDSGHVGFYTVEKLLGLTKEAGWQDRVAVSHAFSLGEVAIAQQEKIAAELAETGVAIMSTVPITKTMPPIELLDQRGVKVHFGCDGFYDSWSPYGTGDLLEKVSRYSELYRKSDERGLANSLKFATGGIVPLSDEGEMLWPKIGDDADFVFVEASCSAEAVARTPERKAVMFQGRQVYGGL</sequence>
<keyword evidence="3" id="KW-1185">Reference proteome</keyword>
<dbReference type="InterPro" id="IPR013108">
    <property type="entry name" value="Amidohydro_3"/>
</dbReference>
<organism evidence="2 3">
    <name type="scientific">Planococcus chinensis</name>
    <dbReference type="NCBI Taxonomy" id="272917"/>
    <lineage>
        <taxon>Bacteria</taxon>
        <taxon>Bacillati</taxon>
        <taxon>Bacillota</taxon>
        <taxon>Bacilli</taxon>
        <taxon>Bacillales</taxon>
        <taxon>Caryophanaceae</taxon>
        <taxon>Planococcus</taxon>
    </lineage>
</organism>
<dbReference type="RefSeq" id="WP_204891560.1">
    <property type="nucleotide sequence ID" value="NZ_JBHUFW010000002.1"/>
</dbReference>
<dbReference type="Gene3D" id="3.20.20.140">
    <property type="entry name" value="Metal-dependent hydrolases"/>
    <property type="match status" value="1"/>
</dbReference>
<evidence type="ECO:0000259" key="1">
    <source>
        <dbReference type="Pfam" id="PF07969"/>
    </source>
</evidence>
<dbReference type="InterPro" id="IPR052349">
    <property type="entry name" value="Metallo-hydrolase_Enzymes"/>
</dbReference>
<name>A0ABW4QCX5_9BACL</name>
<proteinExistence type="predicted"/>
<accession>A0ABW4QCX5</accession>
<dbReference type="EMBL" id="JBHUFW010000002">
    <property type="protein sequence ID" value="MFD1861416.1"/>
    <property type="molecule type" value="Genomic_DNA"/>
</dbReference>
<dbReference type="CDD" id="cd01293">
    <property type="entry name" value="Bact_CD"/>
    <property type="match status" value="1"/>
</dbReference>
<feature type="domain" description="Amidohydrolase 3" evidence="1">
    <location>
        <begin position="174"/>
        <end position="403"/>
    </location>
</feature>
<dbReference type="Gene3D" id="2.30.40.10">
    <property type="entry name" value="Urease, subunit C, domain 1"/>
    <property type="match status" value="1"/>
</dbReference>
<gene>
    <name evidence="2" type="ORF">ACFSDB_00685</name>
</gene>
<dbReference type="SUPFAM" id="SSF51338">
    <property type="entry name" value="Composite domain of metallo-dependent hydrolases"/>
    <property type="match status" value="1"/>
</dbReference>
<reference evidence="3" key="1">
    <citation type="journal article" date="2019" name="Int. J. Syst. Evol. Microbiol.">
        <title>The Global Catalogue of Microorganisms (GCM) 10K type strain sequencing project: providing services to taxonomists for standard genome sequencing and annotation.</title>
        <authorList>
            <consortium name="The Broad Institute Genomics Platform"/>
            <consortium name="The Broad Institute Genome Sequencing Center for Infectious Disease"/>
            <person name="Wu L."/>
            <person name="Ma J."/>
        </authorList>
    </citation>
    <scope>NUCLEOTIDE SEQUENCE [LARGE SCALE GENOMIC DNA]</scope>
    <source>
        <strain evidence="3">CGMCC 1.15475</strain>
    </source>
</reference>
<dbReference type="InterPro" id="IPR011059">
    <property type="entry name" value="Metal-dep_hydrolase_composite"/>
</dbReference>
<dbReference type="Proteomes" id="UP001597273">
    <property type="component" value="Unassembled WGS sequence"/>
</dbReference>
<dbReference type="NCBIfam" id="NF005312">
    <property type="entry name" value="PRK06846.1"/>
    <property type="match status" value="1"/>
</dbReference>